<evidence type="ECO:0000313" key="2">
    <source>
        <dbReference type="Proteomes" id="UP000323000"/>
    </source>
</evidence>
<dbReference type="PANTHER" id="PTHR33317">
    <property type="entry name" value="POLYNUCLEOTIDYL TRANSFERASE, RIBONUCLEASE H-LIKE SUPERFAMILY PROTEIN"/>
    <property type="match status" value="1"/>
</dbReference>
<protein>
    <submittedName>
        <fullName evidence="1">Uncharacterized protein</fullName>
    </submittedName>
</protein>
<organism evidence="1 2">
    <name type="scientific">Acer yangbiense</name>
    <dbReference type="NCBI Taxonomy" id="1000413"/>
    <lineage>
        <taxon>Eukaryota</taxon>
        <taxon>Viridiplantae</taxon>
        <taxon>Streptophyta</taxon>
        <taxon>Embryophyta</taxon>
        <taxon>Tracheophyta</taxon>
        <taxon>Spermatophyta</taxon>
        <taxon>Magnoliopsida</taxon>
        <taxon>eudicotyledons</taxon>
        <taxon>Gunneridae</taxon>
        <taxon>Pentapetalae</taxon>
        <taxon>rosids</taxon>
        <taxon>malvids</taxon>
        <taxon>Sapindales</taxon>
        <taxon>Sapindaceae</taxon>
        <taxon>Hippocastanoideae</taxon>
        <taxon>Acereae</taxon>
        <taxon>Acer</taxon>
    </lineage>
</organism>
<dbReference type="Gene3D" id="3.30.420.140">
    <property type="entry name" value="YqgF/RNase H-like domain"/>
    <property type="match status" value="1"/>
</dbReference>
<evidence type="ECO:0000313" key="1">
    <source>
        <dbReference type="EMBL" id="TXG58889.1"/>
    </source>
</evidence>
<dbReference type="AlphaFoldDB" id="A0A5C7HPY4"/>
<dbReference type="EMBL" id="VAHF01000007">
    <property type="protein sequence ID" value="TXG58889.1"/>
    <property type="molecule type" value="Genomic_DNA"/>
</dbReference>
<dbReference type="GO" id="GO:0000967">
    <property type="term" value="P:rRNA 5'-end processing"/>
    <property type="evidence" value="ECO:0007669"/>
    <property type="project" value="TreeGrafter"/>
</dbReference>
<sequence length="348" mass="39724">MENLNPLDFYEKILKDILRKKYYSKPGRLLCFDVSDKYVSLAVSDWKNKTAAPLRVLDRQQNNLTSSVADLFQSLISEYNIVGFVVGTRNINSIDVQTQIFIDDLCEAGNFNDFKYSTSITPENGEFIFKQILNFVLENLKLSPPQKIMEMAYAVCALQTYLDDMNKMVDGSNNKSIMRGTSAMPFAAMLPSSSHDTVPQMEYIDPLDFFKEIFKDILRNGYDLNSGRLLGLHVSEKYVSFSMSDWKNKTVVPLRALDRQENNLTSSAADLFQSLISEHNIVGFVVGTSKASFIHAEFVFNRHLEFILENLNQPKNLNQTIVEMCYAVPALQGYLDITNKMVEEDWKI</sequence>
<dbReference type="InterPro" id="IPR005227">
    <property type="entry name" value="YqgF"/>
</dbReference>
<dbReference type="SUPFAM" id="SSF53098">
    <property type="entry name" value="Ribonuclease H-like"/>
    <property type="match status" value="1"/>
</dbReference>
<proteinExistence type="predicted"/>
<dbReference type="InterPro" id="IPR037027">
    <property type="entry name" value="YqgF/RNaseH-like_dom_sf"/>
</dbReference>
<dbReference type="OrthoDB" id="10378892at2759"/>
<accession>A0A5C7HPY4</accession>
<reference evidence="2" key="1">
    <citation type="journal article" date="2019" name="Gigascience">
        <title>De novo genome assembly of the endangered Acer yangbiense, a plant species with extremely small populations endemic to Yunnan Province, China.</title>
        <authorList>
            <person name="Yang J."/>
            <person name="Wariss H.M."/>
            <person name="Tao L."/>
            <person name="Zhang R."/>
            <person name="Yun Q."/>
            <person name="Hollingsworth P."/>
            <person name="Dao Z."/>
            <person name="Luo G."/>
            <person name="Guo H."/>
            <person name="Ma Y."/>
            <person name="Sun W."/>
        </authorList>
    </citation>
    <scope>NUCLEOTIDE SEQUENCE [LARGE SCALE GENOMIC DNA]</scope>
    <source>
        <strain evidence="2">cv. Malutang</strain>
    </source>
</reference>
<dbReference type="Proteomes" id="UP000323000">
    <property type="component" value="Chromosome 7"/>
</dbReference>
<keyword evidence="2" id="KW-1185">Reference proteome</keyword>
<comment type="caution">
    <text evidence="1">The sequence shown here is derived from an EMBL/GenBank/DDBJ whole genome shotgun (WGS) entry which is preliminary data.</text>
</comment>
<name>A0A5C7HPY4_9ROSI</name>
<dbReference type="PANTHER" id="PTHR33317:SF1">
    <property type="entry name" value="POLYNUCLEOTIDYL TRANSFERASE, RIBONUCLEASE H-LIKE SUPERFAMILY PROTEIN"/>
    <property type="match status" value="1"/>
</dbReference>
<dbReference type="InterPro" id="IPR012337">
    <property type="entry name" value="RNaseH-like_sf"/>
</dbReference>
<gene>
    <name evidence="1" type="ORF">EZV62_016718</name>
</gene>